<evidence type="ECO:0000313" key="4">
    <source>
        <dbReference type="Proteomes" id="UP001150569"/>
    </source>
</evidence>
<name>A0A9W8A984_9FUNG</name>
<gene>
    <name evidence="3" type="ORF">IWQ60_003650</name>
</gene>
<comment type="caution">
    <text evidence="3">The sequence shown here is derived from an EMBL/GenBank/DDBJ whole genome shotgun (WGS) entry which is preliminary data.</text>
</comment>
<dbReference type="EMBL" id="JANBPT010000160">
    <property type="protein sequence ID" value="KAJ1926606.1"/>
    <property type="molecule type" value="Genomic_DNA"/>
</dbReference>
<dbReference type="Proteomes" id="UP001150569">
    <property type="component" value="Unassembled WGS sequence"/>
</dbReference>
<feature type="compositionally biased region" description="Gly residues" evidence="1">
    <location>
        <begin position="124"/>
        <end position="135"/>
    </location>
</feature>
<dbReference type="AlphaFoldDB" id="A0A9W8A984"/>
<evidence type="ECO:0000256" key="1">
    <source>
        <dbReference type="SAM" id="MobiDB-lite"/>
    </source>
</evidence>
<keyword evidence="2" id="KW-0732">Signal</keyword>
<proteinExistence type="predicted"/>
<organism evidence="3 4">
    <name type="scientific">Tieghemiomyces parasiticus</name>
    <dbReference type="NCBI Taxonomy" id="78921"/>
    <lineage>
        <taxon>Eukaryota</taxon>
        <taxon>Fungi</taxon>
        <taxon>Fungi incertae sedis</taxon>
        <taxon>Zoopagomycota</taxon>
        <taxon>Kickxellomycotina</taxon>
        <taxon>Dimargaritomycetes</taxon>
        <taxon>Dimargaritales</taxon>
        <taxon>Dimargaritaceae</taxon>
        <taxon>Tieghemiomyces</taxon>
    </lineage>
</organism>
<feature type="chain" id="PRO_5040994590" description="Mating factor alpha" evidence="2">
    <location>
        <begin position="19"/>
        <end position="168"/>
    </location>
</feature>
<sequence length="168" mass="18056">MLCPVLVVALVATQTVWAQPSQLAPVGSSIDSFGSSVLETYDDNAQVPSTEAKFPRISKSNWGSRRDSNLGDDDYSLAINAIEEMNTKKTPDYRWGSAQAVSQDQDEGNDSESLVDLEKRRGGGRGGGGGGGNGGSSRRKKSDGSHGVPIPGYYQYLNPSYWRPNPEI</sequence>
<evidence type="ECO:0008006" key="5">
    <source>
        <dbReference type="Google" id="ProtNLM"/>
    </source>
</evidence>
<protein>
    <recommendedName>
        <fullName evidence="5">Mating factor alpha</fullName>
    </recommendedName>
</protein>
<evidence type="ECO:0000256" key="2">
    <source>
        <dbReference type="SAM" id="SignalP"/>
    </source>
</evidence>
<reference evidence="3" key="1">
    <citation type="submission" date="2022-07" db="EMBL/GenBank/DDBJ databases">
        <title>Phylogenomic reconstructions and comparative analyses of Kickxellomycotina fungi.</title>
        <authorList>
            <person name="Reynolds N.K."/>
            <person name="Stajich J.E."/>
            <person name="Barry K."/>
            <person name="Grigoriev I.V."/>
            <person name="Crous P."/>
            <person name="Smith M.E."/>
        </authorList>
    </citation>
    <scope>NUCLEOTIDE SEQUENCE</scope>
    <source>
        <strain evidence="3">RSA 861</strain>
    </source>
</reference>
<accession>A0A9W8A984</accession>
<feature type="signal peptide" evidence="2">
    <location>
        <begin position="1"/>
        <end position="18"/>
    </location>
</feature>
<evidence type="ECO:0000313" key="3">
    <source>
        <dbReference type="EMBL" id="KAJ1926606.1"/>
    </source>
</evidence>
<feature type="compositionally biased region" description="Acidic residues" evidence="1">
    <location>
        <begin position="104"/>
        <end position="115"/>
    </location>
</feature>
<feature type="region of interest" description="Disordered" evidence="1">
    <location>
        <begin position="88"/>
        <end position="168"/>
    </location>
</feature>
<keyword evidence="4" id="KW-1185">Reference proteome</keyword>